<feature type="region of interest" description="Disordered" evidence="1">
    <location>
        <begin position="825"/>
        <end position="844"/>
    </location>
</feature>
<feature type="compositionally biased region" description="Acidic residues" evidence="1">
    <location>
        <begin position="826"/>
        <end position="837"/>
    </location>
</feature>
<gene>
    <name evidence="2" type="ORF">DNFV4_02128</name>
</gene>
<feature type="region of interest" description="Disordered" evidence="1">
    <location>
        <begin position="1"/>
        <end position="27"/>
    </location>
</feature>
<keyword evidence="3" id="KW-1185">Reference proteome</keyword>
<evidence type="ECO:0000313" key="3">
    <source>
        <dbReference type="Proteomes" id="UP001179121"/>
    </source>
</evidence>
<dbReference type="EMBL" id="OX365700">
    <property type="protein sequence ID" value="CAI4031709.1"/>
    <property type="molecule type" value="Genomic_DNA"/>
</dbReference>
<accession>A0AA86MZ41</accession>
<feature type="compositionally biased region" description="Pro residues" evidence="1">
    <location>
        <begin position="8"/>
        <end position="22"/>
    </location>
</feature>
<name>A0AA86MZ41_9BACT</name>
<sequence length="1186" mass="135476">MPNGPDVVPQPPLDETPSPSPLTTPWSSSRRRLLHWLKKKAPSLAELYETAVILLEQQPLPGRSRIIAHCVREIANTLPGILAGVERTRLEYDKRLDEIALAWDRMIRPLIRPPRTVGSTSIPDPQDALTEDFLGQIEELIKEHKATRAKPDTIAEKLFQADRPENRHLGDALRPVLRRWIKLKEWFVGHAHDNGKTDSEYDWDDIKRRFILFERTVLTLGQGFFVTIADIDDLIRNSTPADVHLVVTQLGHIEHYRYFFENLKDPAWIPALRTEGIFRTPPPIEASGIPRWAASEYLVRVADRADPTAVLNGLTDIVDALAQRTLANPFVIRDLVDVLLKLPAQHSVRFIPRLSKWVHHDSGILFWRRLGKLTTHLADGGLSQEALTLLTALLAIEHVQADGDSDILYRPVKPRISMYEYRQVVEDHLQPVLDRTGRECFDILCNILQKAAKLSRRSSSSDEWDDNSIVWQPDLALQDEDDRDDVRSVLAVTTRDAAQSLLSDGRIELGPLVEALETRCWLIFRRLALYFLASATLAPRDMVASRLTHEPSFRGRNLRKEYDALLQVGFARLTPDEQRTIVAWVDAGPQNVERLIRNYEASTGRRPSSEEIERHRRSWQWNRLGPCHTALPPPWQERYAALVQEFGEFEPAPPPMREARVVSAGERAPRSEDELRRLTPSELRNYLLSWTPDRNSFPYPTRSGLAEVLTSVVATNPVPYADASEKWRDIDPTYVHGIVRGFVKALQADHQIPWARVFSLCSWILDQPRTIPGRSVDRWEADLDWGGTRWWIVELLRVGFQHETLGIPIELREAAWCLLETLTMDPDPEPEDDEEDSERPSQSMHRAINSVRGRAIEGLIFYPGWIKRQNEDAGPPTLPAEARAVLDRHLDPARDPSLAIRSLYGRWFPWILVFDRDWATAAVPRIFPATNQRYWLVAWDGLICFNDGYEEVFEPLEPVYAQAVAQLGSPTASADDTRHLRDERLAGHLMTFYWRGHYTLEEEDSLLRLFFTRAPDKIRAEAIEFIGRSLDGTADPIEPAVLDRLQRLWVWRFEQARRDPASHQAELRAFGWCFGSSKFGAGWAVENLLGVLRLTHSIDPDFQVLERLPDYAAAFPIEVLECVRLLVEGQTSHIELSSWGGDLRRMFSQTREHPLPEVRQASDAVIELLGRFGHLGYAELLSGKSA</sequence>
<dbReference type="KEGG" id="nti:DNFV4_02128"/>
<evidence type="ECO:0000256" key="1">
    <source>
        <dbReference type="SAM" id="MobiDB-lite"/>
    </source>
</evidence>
<protein>
    <submittedName>
        <fullName evidence="2">Uncharacterized protein</fullName>
    </submittedName>
</protein>
<dbReference type="Proteomes" id="UP001179121">
    <property type="component" value="Chromosome"/>
</dbReference>
<evidence type="ECO:0000313" key="2">
    <source>
        <dbReference type="EMBL" id="CAI4031709.1"/>
    </source>
</evidence>
<organism evidence="2 3">
    <name type="scientific">Nitrospira tepida</name>
    <dbReference type="NCBI Taxonomy" id="2973512"/>
    <lineage>
        <taxon>Bacteria</taxon>
        <taxon>Pseudomonadati</taxon>
        <taxon>Nitrospirota</taxon>
        <taxon>Nitrospiria</taxon>
        <taxon>Nitrospirales</taxon>
        <taxon>Nitrospiraceae</taxon>
        <taxon>Nitrospira</taxon>
    </lineage>
</organism>
<reference evidence="2" key="1">
    <citation type="submission" date="2022-10" db="EMBL/GenBank/DDBJ databases">
        <authorList>
            <person name="Koch H."/>
        </authorList>
    </citation>
    <scope>NUCLEOTIDE SEQUENCE</scope>
    <source>
        <strain evidence="2">DNF</strain>
    </source>
</reference>
<proteinExistence type="predicted"/>
<dbReference type="AlphaFoldDB" id="A0AA86MZ41"/>